<evidence type="ECO:0000313" key="2">
    <source>
        <dbReference type="Proteomes" id="UP001345219"/>
    </source>
</evidence>
<accession>A0AAN7GEX3</accession>
<dbReference type="InterPro" id="IPR036339">
    <property type="entry name" value="PUB-like_dom_sf"/>
</dbReference>
<keyword evidence="2" id="KW-1185">Reference proteome</keyword>
<dbReference type="Gene3D" id="1.20.58.2190">
    <property type="match status" value="1"/>
</dbReference>
<dbReference type="SUPFAM" id="SSF143503">
    <property type="entry name" value="PUG domain-like"/>
    <property type="match status" value="1"/>
</dbReference>
<reference evidence="1 2" key="1">
    <citation type="journal article" date="2023" name="Hortic Res">
        <title>Pangenome of water caltrop reveals structural variations and asymmetric subgenome divergence after allopolyploidization.</title>
        <authorList>
            <person name="Zhang X."/>
            <person name="Chen Y."/>
            <person name="Wang L."/>
            <person name="Yuan Y."/>
            <person name="Fang M."/>
            <person name="Shi L."/>
            <person name="Lu R."/>
            <person name="Comes H.P."/>
            <person name="Ma Y."/>
            <person name="Chen Y."/>
            <person name="Huang G."/>
            <person name="Zhou Y."/>
            <person name="Zheng Z."/>
            <person name="Qiu Y."/>
        </authorList>
    </citation>
    <scope>NUCLEOTIDE SEQUENCE [LARGE SCALE GENOMIC DNA]</scope>
    <source>
        <tissue evidence="1">Roots</tissue>
    </source>
</reference>
<comment type="caution">
    <text evidence="1">The sequence shown here is derived from an EMBL/GenBank/DDBJ whole genome shotgun (WGS) entry which is preliminary data.</text>
</comment>
<proteinExistence type="predicted"/>
<dbReference type="AlphaFoldDB" id="A0AAN7GEX3"/>
<sequence length="90" mass="9571">MRRGGVLVMSATGVFEVDEEGDAVMAADKGGEPENAMFPRIRMGNPEIQGAVREVRRGFELLEFVGFGLREEGANVGSDGSSMRGMSGFG</sequence>
<organism evidence="1 2">
    <name type="scientific">Trapa incisa</name>
    <dbReference type="NCBI Taxonomy" id="236973"/>
    <lineage>
        <taxon>Eukaryota</taxon>
        <taxon>Viridiplantae</taxon>
        <taxon>Streptophyta</taxon>
        <taxon>Embryophyta</taxon>
        <taxon>Tracheophyta</taxon>
        <taxon>Spermatophyta</taxon>
        <taxon>Magnoliopsida</taxon>
        <taxon>eudicotyledons</taxon>
        <taxon>Gunneridae</taxon>
        <taxon>Pentapetalae</taxon>
        <taxon>rosids</taxon>
        <taxon>malvids</taxon>
        <taxon>Myrtales</taxon>
        <taxon>Lythraceae</taxon>
        <taxon>Trapa</taxon>
    </lineage>
</organism>
<name>A0AAN7GEX3_9MYRT</name>
<evidence type="ECO:0000313" key="1">
    <source>
        <dbReference type="EMBL" id="KAK4744635.1"/>
    </source>
</evidence>
<dbReference type="Proteomes" id="UP001345219">
    <property type="component" value="Chromosome 9"/>
</dbReference>
<gene>
    <name evidence="1" type="ORF">SAY87_010947</name>
</gene>
<dbReference type="EMBL" id="JAXIOK010000022">
    <property type="protein sequence ID" value="KAK4744635.1"/>
    <property type="molecule type" value="Genomic_DNA"/>
</dbReference>
<protein>
    <submittedName>
        <fullName evidence="1">Uncharacterized protein</fullName>
    </submittedName>
</protein>